<evidence type="ECO:0000313" key="1">
    <source>
        <dbReference type="EMBL" id="TSJ44314.1"/>
    </source>
</evidence>
<dbReference type="OrthoDB" id="9801773at2"/>
<dbReference type="AlphaFoldDB" id="A0A556MWK9"/>
<dbReference type="Gene3D" id="3.30.530.20">
    <property type="match status" value="1"/>
</dbReference>
<dbReference type="CDD" id="cd07820">
    <property type="entry name" value="SRPBCC_3"/>
    <property type="match status" value="1"/>
</dbReference>
<accession>A0A556MWK9</accession>
<name>A0A556MWK9_9SPHI</name>
<dbReference type="SUPFAM" id="SSF55961">
    <property type="entry name" value="Bet v1-like"/>
    <property type="match status" value="1"/>
</dbReference>
<proteinExistence type="predicted"/>
<comment type="caution">
    <text evidence="1">The sequence shown here is derived from an EMBL/GenBank/DDBJ whole genome shotgun (WGS) entry which is preliminary data.</text>
</comment>
<organism evidence="1 2">
    <name type="scientific">Mucilaginibacter corticis</name>
    <dbReference type="NCBI Taxonomy" id="2597670"/>
    <lineage>
        <taxon>Bacteria</taxon>
        <taxon>Pseudomonadati</taxon>
        <taxon>Bacteroidota</taxon>
        <taxon>Sphingobacteriia</taxon>
        <taxon>Sphingobacteriales</taxon>
        <taxon>Sphingobacteriaceae</taxon>
        <taxon>Mucilaginibacter</taxon>
    </lineage>
</organism>
<dbReference type="InterPro" id="IPR023393">
    <property type="entry name" value="START-like_dom_sf"/>
</dbReference>
<reference evidence="1 2" key="1">
    <citation type="submission" date="2019-07" db="EMBL/GenBank/DDBJ databases">
        <authorList>
            <person name="Huq M.A."/>
        </authorList>
    </citation>
    <scope>NUCLEOTIDE SEQUENCE [LARGE SCALE GENOMIC DNA]</scope>
    <source>
        <strain evidence="1 2">MAH-19</strain>
    </source>
</reference>
<gene>
    <name evidence="1" type="ORF">FO440_09090</name>
</gene>
<protein>
    <submittedName>
        <fullName evidence="1">SRPBCC family protein</fullName>
    </submittedName>
</protein>
<dbReference type="Proteomes" id="UP000318733">
    <property type="component" value="Unassembled WGS sequence"/>
</dbReference>
<evidence type="ECO:0000313" key="2">
    <source>
        <dbReference type="Proteomes" id="UP000318733"/>
    </source>
</evidence>
<keyword evidence="2" id="KW-1185">Reference proteome</keyword>
<dbReference type="RefSeq" id="WP_144247876.1">
    <property type="nucleotide sequence ID" value="NZ_VLPK01000001.1"/>
</dbReference>
<dbReference type="EMBL" id="VLPK01000001">
    <property type="protein sequence ID" value="TSJ44314.1"/>
    <property type="molecule type" value="Genomic_DNA"/>
</dbReference>
<sequence length="154" mass="17859">MPTIELITEINAPAKRCFDLARSIDLHLISTNHTGETAIAGRTSGLIELNETVAWRAKHFFIWQTLTSKVVELKSPHFFADEMVKGAFKSFRHEHYFFYVDGKTIMKDIFMFESPFWILGKLFNLITLKAYMTSLLKQRNLVIKQVAESDKWAQ</sequence>